<protein>
    <submittedName>
        <fullName evidence="2">Uu.00g116390.m01.CDS01</fullName>
    </submittedName>
</protein>
<organism evidence="2 3">
    <name type="scientific">Anthostomella pinea</name>
    <dbReference type="NCBI Taxonomy" id="933095"/>
    <lineage>
        <taxon>Eukaryota</taxon>
        <taxon>Fungi</taxon>
        <taxon>Dikarya</taxon>
        <taxon>Ascomycota</taxon>
        <taxon>Pezizomycotina</taxon>
        <taxon>Sordariomycetes</taxon>
        <taxon>Xylariomycetidae</taxon>
        <taxon>Xylariales</taxon>
        <taxon>Xylariaceae</taxon>
        <taxon>Anthostomella</taxon>
    </lineage>
</organism>
<keyword evidence="3" id="KW-1185">Reference proteome</keyword>
<reference evidence="2" key="1">
    <citation type="submission" date="2023-10" db="EMBL/GenBank/DDBJ databases">
        <authorList>
            <person name="Hackl T."/>
        </authorList>
    </citation>
    <scope>NUCLEOTIDE SEQUENCE</scope>
</reference>
<evidence type="ECO:0000313" key="2">
    <source>
        <dbReference type="EMBL" id="CAJ2504245.1"/>
    </source>
</evidence>
<evidence type="ECO:0000313" key="3">
    <source>
        <dbReference type="Proteomes" id="UP001295740"/>
    </source>
</evidence>
<feature type="signal peptide" evidence="1">
    <location>
        <begin position="1"/>
        <end position="19"/>
    </location>
</feature>
<evidence type="ECO:0000256" key="1">
    <source>
        <dbReference type="SAM" id="SignalP"/>
    </source>
</evidence>
<keyword evidence="1" id="KW-0732">Signal</keyword>
<gene>
    <name evidence="2" type="ORF">KHLLAP_LOCUS4713</name>
</gene>
<dbReference type="EMBL" id="CAUWAG010000006">
    <property type="protein sequence ID" value="CAJ2504245.1"/>
    <property type="molecule type" value="Genomic_DNA"/>
</dbReference>
<sequence>MKLTIYSLALLSVASYAVAATLSLYEKYNKATSELEGEIMTIDTDQKVSKWVDLPKVAVGYTLEGEIGTKYTVKIGIVQPVPGTAEYIQLTETEDEGWNLFRTGGSKVQVNNYKIKKSLI</sequence>
<feature type="chain" id="PRO_5042514757" evidence="1">
    <location>
        <begin position="20"/>
        <end position="120"/>
    </location>
</feature>
<dbReference type="Proteomes" id="UP001295740">
    <property type="component" value="Unassembled WGS sequence"/>
</dbReference>
<name>A0AAI8YGR1_9PEZI</name>
<comment type="caution">
    <text evidence="2">The sequence shown here is derived from an EMBL/GenBank/DDBJ whole genome shotgun (WGS) entry which is preliminary data.</text>
</comment>
<proteinExistence type="predicted"/>
<accession>A0AAI8YGR1</accession>
<dbReference type="AlphaFoldDB" id="A0AAI8YGR1"/>